<evidence type="ECO:0000256" key="1">
    <source>
        <dbReference type="SAM" id="MobiDB-lite"/>
    </source>
</evidence>
<reference evidence="2 3" key="1">
    <citation type="submission" date="2020-08" db="EMBL/GenBank/DDBJ databases">
        <title>Genemic of Streptomyces polyaspartic.</title>
        <authorList>
            <person name="Liu W."/>
        </authorList>
    </citation>
    <scope>NUCLEOTIDE SEQUENCE [LARGE SCALE GENOMIC DNA]</scope>
    <source>
        <strain evidence="2 3">TRM66268-LWL</strain>
    </source>
</reference>
<gene>
    <name evidence="2" type="ORF">H9Y04_40875</name>
</gene>
<evidence type="ECO:0000313" key="3">
    <source>
        <dbReference type="Proteomes" id="UP000642284"/>
    </source>
</evidence>
<sequence length="118" mass="12647">MPPRSRNQQLPATCDAPTAASSLVSPLAIPRQKSRSPSRRNDGAPGDFIADLPVNAFIHPDGLPINTSTIKVLRRPVESAQYTSAAFASACRKHEIRRSMGRLGSRDDNALAESSLPA</sequence>
<dbReference type="Proteomes" id="UP000642284">
    <property type="component" value="Unassembled WGS sequence"/>
</dbReference>
<protein>
    <submittedName>
        <fullName evidence="2">Uncharacterized protein</fullName>
    </submittedName>
</protein>
<proteinExistence type="predicted"/>
<feature type="region of interest" description="Disordered" evidence="1">
    <location>
        <begin position="1"/>
        <end position="47"/>
    </location>
</feature>
<feature type="compositionally biased region" description="Polar residues" evidence="1">
    <location>
        <begin position="1"/>
        <end position="11"/>
    </location>
</feature>
<dbReference type="EMBL" id="JACTVJ010000030">
    <property type="protein sequence ID" value="MBC9718899.1"/>
    <property type="molecule type" value="Genomic_DNA"/>
</dbReference>
<comment type="caution">
    <text evidence="2">The sequence shown here is derived from an EMBL/GenBank/DDBJ whole genome shotgun (WGS) entry which is preliminary data.</text>
</comment>
<feature type="region of interest" description="Disordered" evidence="1">
    <location>
        <begin position="98"/>
        <end position="118"/>
    </location>
</feature>
<name>A0ABR7SVU9_9ACTN</name>
<accession>A0ABR7SVU9</accession>
<evidence type="ECO:0000313" key="2">
    <source>
        <dbReference type="EMBL" id="MBC9718899.1"/>
    </source>
</evidence>
<keyword evidence="3" id="KW-1185">Reference proteome</keyword>
<organism evidence="2 3">
    <name type="scientific">Streptomyces polyasparticus</name>
    <dbReference type="NCBI Taxonomy" id="2767826"/>
    <lineage>
        <taxon>Bacteria</taxon>
        <taxon>Bacillati</taxon>
        <taxon>Actinomycetota</taxon>
        <taxon>Actinomycetes</taxon>
        <taxon>Kitasatosporales</taxon>
        <taxon>Streptomycetaceae</taxon>
        <taxon>Streptomyces</taxon>
    </lineage>
</organism>